<dbReference type="eggNOG" id="arCOG05460">
    <property type="taxonomic scope" value="Archaea"/>
</dbReference>
<name>L0HEZ7_METFS</name>
<organism evidence="1 2">
    <name type="scientific">Methanoregula formicica (strain DSM 22288 / NBRC 105244 / SMSP)</name>
    <dbReference type="NCBI Taxonomy" id="593750"/>
    <lineage>
        <taxon>Archaea</taxon>
        <taxon>Methanobacteriati</taxon>
        <taxon>Methanobacteriota</taxon>
        <taxon>Stenosarchaea group</taxon>
        <taxon>Methanomicrobia</taxon>
        <taxon>Methanomicrobiales</taxon>
        <taxon>Methanoregulaceae</taxon>
        <taxon>Methanoregula</taxon>
    </lineage>
</organism>
<dbReference type="EMBL" id="CP003167">
    <property type="protein sequence ID" value="AGB01893.1"/>
    <property type="molecule type" value="Genomic_DNA"/>
</dbReference>
<evidence type="ECO:0000313" key="2">
    <source>
        <dbReference type="Proteomes" id="UP000010824"/>
    </source>
</evidence>
<gene>
    <name evidence="1" type="ordered locus">Metfor_0836</name>
</gene>
<dbReference type="AlphaFoldDB" id="L0HEZ7"/>
<reference evidence="1 2" key="2">
    <citation type="journal article" date="2014" name="Genome Announc.">
        <title>Complete Genome Sequence of Methanoregula formicica SMSPT, a Mesophilic Hydrogenotrophic Methanogen Isolated from a Methanogenic Upflow Anaerobic Sludge Blanket Reactor.</title>
        <authorList>
            <person name="Yamamoto K."/>
            <person name="Tamaki H."/>
            <person name="Cadillo-Quiroz H."/>
            <person name="Imachi H."/>
            <person name="Kyrpides N."/>
            <person name="Woyke T."/>
            <person name="Goodwin L."/>
            <person name="Zinder S.H."/>
            <person name="Kamagata Y."/>
            <person name="Liu W.T."/>
        </authorList>
    </citation>
    <scope>NUCLEOTIDE SEQUENCE [LARGE SCALE GENOMIC DNA]</scope>
    <source>
        <strain evidence="2">DSM 22288 / NBRC 105244 / SMSP</strain>
    </source>
</reference>
<evidence type="ECO:0008006" key="3">
    <source>
        <dbReference type="Google" id="ProtNLM"/>
    </source>
</evidence>
<accession>L0HEZ7</accession>
<dbReference type="STRING" id="593750.Metfor_0836"/>
<protein>
    <recommendedName>
        <fullName evidence="3">Transposase</fullName>
    </recommendedName>
</protein>
<sequence>MKSSLGKMTRNEAGAKEFLLKAGILHGVQPCMLCGSTHVSPAGRGRTRCNDCGFTWGLRRGSIIENTRLTYLQFIRIARLFADEIPPADAAERLHISLSAVDHLYHRIRLSFADGMAGTAILKEPGTEPIYPRARPGPVIFGIHYSPETVRIEPLPPATTDLIVNMDIPWPLRGNILFIDTCEKTYHGLIAYYPDRENQEVVLVQPKNRTHWPPLTVFWKYAQTSWSRHRYLKRDAVPAYVQELAFRYNHRHKDMFHAILEQLSGYEQPA</sequence>
<keyword evidence="2" id="KW-1185">Reference proteome</keyword>
<reference evidence="2" key="1">
    <citation type="submission" date="2011-12" db="EMBL/GenBank/DDBJ databases">
        <title>Complete sequence of Methanoregula formicicum SMSP.</title>
        <authorList>
            <person name="Lucas S."/>
            <person name="Han J."/>
            <person name="Lapidus A."/>
            <person name="Cheng J.-F."/>
            <person name="Goodwin L."/>
            <person name="Pitluck S."/>
            <person name="Peters L."/>
            <person name="Ovchinnikova G."/>
            <person name="Teshima H."/>
            <person name="Detter J.C."/>
            <person name="Han C."/>
            <person name="Tapia R."/>
            <person name="Land M."/>
            <person name="Hauser L."/>
            <person name="Kyrpides N."/>
            <person name="Ivanova N."/>
            <person name="Pagani I."/>
            <person name="Imachi H."/>
            <person name="Tamaki H."/>
            <person name="Sekiguchi Y."/>
            <person name="Kamagata Y."/>
            <person name="Cadillo-Quiroz H."/>
            <person name="Zinder S."/>
            <person name="Liu W.-T."/>
            <person name="Woyke T."/>
        </authorList>
    </citation>
    <scope>NUCLEOTIDE SEQUENCE [LARGE SCALE GENOMIC DNA]</scope>
    <source>
        <strain evidence="2">DSM 22288 / NBRC 105244 / SMSP</strain>
    </source>
</reference>
<dbReference type="KEGG" id="mfo:Metfor_0836"/>
<dbReference type="InParanoid" id="L0HEZ7"/>
<dbReference type="GeneID" id="14310149"/>
<dbReference type="RefSeq" id="WP_015284857.1">
    <property type="nucleotide sequence ID" value="NC_019943.1"/>
</dbReference>
<dbReference type="HOGENOM" id="CLU_044348_11_0_2"/>
<proteinExistence type="predicted"/>
<dbReference type="Proteomes" id="UP000010824">
    <property type="component" value="Chromosome"/>
</dbReference>
<evidence type="ECO:0000313" key="1">
    <source>
        <dbReference type="EMBL" id="AGB01893.1"/>
    </source>
</evidence>